<feature type="compositionally biased region" description="Polar residues" evidence="1">
    <location>
        <begin position="385"/>
        <end position="396"/>
    </location>
</feature>
<evidence type="ECO:0000313" key="5">
    <source>
        <dbReference type="Proteomes" id="UP000821837"/>
    </source>
</evidence>
<feature type="compositionally biased region" description="Low complexity" evidence="1">
    <location>
        <begin position="1007"/>
        <end position="1023"/>
    </location>
</feature>
<dbReference type="Proteomes" id="UP000821837">
    <property type="component" value="Chromosome 6"/>
</dbReference>
<dbReference type="InterPro" id="IPR036691">
    <property type="entry name" value="Endo/exonu/phosph_ase_sf"/>
</dbReference>
<dbReference type="InterPro" id="IPR000477">
    <property type="entry name" value="RT_dom"/>
</dbReference>
<feature type="domain" description="Reverse transcriptase" evidence="2">
    <location>
        <begin position="751"/>
        <end position="831"/>
    </location>
</feature>
<evidence type="ECO:0000259" key="3">
    <source>
        <dbReference type="Pfam" id="PF14529"/>
    </source>
</evidence>
<organism evidence="4 5">
    <name type="scientific">Rhipicephalus sanguineus</name>
    <name type="common">Brown dog tick</name>
    <name type="synonym">Ixodes sanguineus</name>
    <dbReference type="NCBI Taxonomy" id="34632"/>
    <lineage>
        <taxon>Eukaryota</taxon>
        <taxon>Metazoa</taxon>
        <taxon>Ecdysozoa</taxon>
        <taxon>Arthropoda</taxon>
        <taxon>Chelicerata</taxon>
        <taxon>Arachnida</taxon>
        <taxon>Acari</taxon>
        <taxon>Parasitiformes</taxon>
        <taxon>Ixodida</taxon>
        <taxon>Ixodoidea</taxon>
        <taxon>Ixodidae</taxon>
        <taxon>Rhipicephalinae</taxon>
        <taxon>Rhipicephalus</taxon>
        <taxon>Rhipicephalus</taxon>
    </lineage>
</organism>
<dbReference type="VEuPathDB" id="VectorBase:RSAN_028792"/>
<dbReference type="InterPro" id="IPR005135">
    <property type="entry name" value="Endo/exonuclease/phosphatase"/>
</dbReference>
<evidence type="ECO:0000256" key="1">
    <source>
        <dbReference type="SAM" id="MobiDB-lite"/>
    </source>
</evidence>
<feature type="region of interest" description="Disordered" evidence="1">
    <location>
        <begin position="870"/>
        <end position="951"/>
    </location>
</feature>
<keyword evidence="5" id="KW-1185">Reference proteome</keyword>
<name>A0A9D4STI0_RHISA</name>
<feature type="compositionally biased region" description="Low complexity" evidence="1">
    <location>
        <begin position="58"/>
        <end position="69"/>
    </location>
</feature>
<feature type="compositionally biased region" description="Basic residues" evidence="1">
    <location>
        <begin position="1186"/>
        <end position="1202"/>
    </location>
</feature>
<feature type="compositionally biased region" description="Basic and acidic residues" evidence="1">
    <location>
        <begin position="1128"/>
        <end position="1139"/>
    </location>
</feature>
<evidence type="ECO:0000259" key="2">
    <source>
        <dbReference type="Pfam" id="PF00078"/>
    </source>
</evidence>
<dbReference type="GO" id="GO:0004867">
    <property type="term" value="F:serine-type endopeptidase inhibitor activity"/>
    <property type="evidence" value="ECO:0007669"/>
    <property type="project" value="InterPro"/>
</dbReference>
<accession>A0A9D4STI0</accession>
<dbReference type="VEuPathDB" id="VectorBase:RSAN_028770"/>
<protein>
    <submittedName>
        <fullName evidence="4">Uncharacterized protein</fullName>
    </submittedName>
</protein>
<dbReference type="GO" id="GO:0003824">
    <property type="term" value="F:catalytic activity"/>
    <property type="evidence" value="ECO:0007669"/>
    <property type="project" value="InterPro"/>
</dbReference>
<dbReference type="PANTHER" id="PTHR24216:SF65">
    <property type="entry name" value="PAXILLIN-LIKE PROTEIN 1"/>
    <property type="match status" value="1"/>
</dbReference>
<feature type="compositionally biased region" description="Basic and acidic residues" evidence="1">
    <location>
        <begin position="880"/>
        <end position="890"/>
    </location>
</feature>
<dbReference type="Pfam" id="PF14529">
    <property type="entry name" value="Exo_endo_phos_2"/>
    <property type="match status" value="1"/>
</dbReference>
<dbReference type="EMBL" id="JABSTV010001252">
    <property type="protein sequence ID" value="KAH7947985.1"/>
    <property type="molecule type" value="Genomic_DNA"/>
</dbReference>
<comment type="caution">
    <text evidence="4">The sequence shown here is derived from an EMBL/GenBank/DDBJ whole genome shotgun (WGS) entry which is preliminary data.</text>
</comment>
<feature type="compositionally biased region" description="Low complexity" evidence="1">
    <location>
        <begin position="469"/>
        <end position="480"/>
    </location>
</feature>
<dbReference type="SUPFAM" id="SSF56219">
    <property type="entry name" value="DNase I-like"/>
    <property type="match status" value="1"/>
</dbReference>
<reference evidence="4" key="1">
    <citation type="journal article" date="2020" name="Cell">
        <title>Large-Scale Comparative Analyses of Tick Genomes Elucidate Their Genetic Diversity and Vector Capacities.</title>
        <authorList>
            <consortium name="Tick Genome and Microbiome Consortium (TIGMIC)"/>
            <person name="Jia N."/>
            <person name="Wang J."/>
            <person name="Shi W."/>
            <person name="Du L."/>
            <person name="Sun Y."/>
            <person name="Zhan W."/>
            <person name="Jiang J.F."/>
            <person name="Wang Q."/>
            <person name="Zhang B."/>
            <person name="Ji P."/>
            <person name="Bell-Sakyi L."/>
            <person name="Cui X.M."/>
            <person name="Yuan T.T."/>
            <person name="Jiang B.G."/>
            <person name="Yang W.F."/>
            <person name="Lam T.T."/>
            <person name="Chang Q.C."/>
            <person name="Ding S.J."/>
            <person name="Wang X.J."/>
            <person name="Zhu J.G."/>
            <person name="Ruan X.D."/>
            <person name="Zhao L."/>
            <person name="Wei J.T."/>
            <person name="Ye R.Z."/>
            <person name="Que T.C."/>
            <person name="Du C.H."/>
            <person name="Zhou Y.H."/>
            <person name="Cheng J.X."/>
            <person name="Dai P.F."/>
            <person name="Guo W.B."/>
            <person name="Han X.H."/>
            <person name="Huang E.J."/>
            <person name="Li L.F."/>
            <person name="Wei W."/>
            <person name="Gao Y.C."/>
            <person name="Liu J.Z."/>
            <person name="Shao H.Z."/>
            <person name="Wang X."/>
            <person name="Wang C.C."/>
            <person name="Yang T.C."/>
            <person name="Huo Q.B."/>
            <person name="Li W."/>
            <person name="Chen H.Y."/>
            <person name="Chen S.E."/>
            <person name="Zhou L.G."/>
            <person name="Ni X.B."/>
            <person name="Tian J.H."/>
            <person name="Sheng Y."/>
            <person name="Liu T."/>
            <person name="Pan Y.S."/>
            <person name="Xia L.Y."/>
            <person name="Li J."/>
            <person name="Zhao F."/>
            <person name="Cao W.C."/>
        </authorList>
    </citation>
    <scope>NUCLEOTIDE SEQUENCE</scope>
    <source>
        <strain evidence="4">Rsan-2018</strain>
    </source>
</reference>
<feature type="region of interest" description="Disordered" evidence="1">
    <location>
        <begin position="1101"/>
        <end position="1202"/>
    </location>
</feature>
<evidence type="ECO:0000313" key="4">
    <source>
        <dbReference type="EMBL" id="KAH7947985.1"/>
    </source>
</evidence>
<feature type="domain" description="Endonuclease/exonuclease/phosphatase" evidence="3">
    <location>
        <begin position="543"/>
        <end position="657"/>
    </location>
</feature>
<feature type="region of interest" description="Disordered" evidence="1">
    <location>
        <begin position="465"/>
        <end position="490"/>
    </location>
</feature>
<feature type="region of interest" description="Disordered" evidence="1">
    <location>
        <begin position="1001"/>
        <end position="1024"/>
    </location>
</feature>
<dbReference type="VEuPathDB" id="VectorBase:RSAN_033993"/>
<dbReference type="Pfam" id="PF00078">
    <property type="entry name" value="RVT_1"/>
    <property type="match status" value="1"/>
</dbReference>
<dbReference type="PANTHER" id="PTHR24216">
    <property type="entry name" value="PAXILLIN-RELATED"/>
    <property type="match status" value="1"/>
</dbReference>
<feature type="region of interest" description="Disordered" evidence="1">
    <location>
        <begin position="358"/>
        <end position="403"/>
    </location>
</feature>
<gene>
    <name evidence="4" type="ORF">HPB52_017371</name>
</gene>
<dbReference type="Gene3D" id="4.10.410.10">
    <property type="entry name" value="Pancreatic trypsin inhibitor Kunitz domain"/>
    <property type="match status" value="1"/>
</dbReference>
<feature type="compositionally biased region" description="Polar residues" evidence="1">
    <location>
        <begin position="891"/>
        <end position="932"/>
    </location>
</feature>
<dbReference type="InterPro" id="IPR036880">
    <property type="entry name" value="Kunitz_BPTI_sf"/>
</dbReference>
<feature type="region of interest" description="Disordered" evidence="1">
    <location>
        <begin position="47"/>
        <end position="87"/>
    </location>
</feature>
<proteinExistence type="predicted"/>
<dbReference type="SUPFAM" id="SSF57362">
    <property type="entry name" value="BPTI-like"/>
    <property type="match status" value="1"/>
</dbReference>
<feature type="compositionally biased region" description="Polar residues" evidence="1">
    <location>
        <begin position="1114"/>
        <end position="1127"/>
    </location>
</feature>
<feature type="compositionally biased region" description="Low complexity" evidence="1">
    <location>
        <begin position="1140"/>
        <end position="1167"/>
    </location>
</feature>
<feature type="region of interest" description="Disordered" evidence="1">
    <location>
        <begin position="267"/>
        <end position="316"/>
    </location>
</feature>
<reference evidence="4" key="2">
    <citation type="submission" date="2021-09" db="EMBL/GenBank/DDBJ databases">
        <authorList>
            <person name="Jia N."/>
            <person name="Wang J."/>
            <person name="Shi W."/>
            <person name="Du L."/>
            <person name="Sun Y."/>
            <person name="Zhan W."/>
            <person name="Jiang J."/>
            <person name="Wang Q."/>
            <person name="Zhang B."/>
            <person name="Ji P."/>
            <person name="Sakyi L.B."/>
            <person name="Cui X."/>
            <person name="Yuan T."/>
            <person name="Jiang B."/>
            <person name="Yang W."/>
            <person name="Lam T.T.-Y."/>
            <person name="Chang Q."/>
            <person name="Ding S."/>
            <person name="Wang X."/>
            <person name="Zhu J."/>
            <person name="Ruan X."/>
            <person name="Zhao L."/>
            <person name="Wei J."/>
            <person name="Que T."/>
            <person name="Du C."/>
            <person name="Cheng J."/>
            <person name="Dai P."/>
            <person name="Han X."/>
            <person name="Huang E."/>
            <person name="Gao Y."/>
            <person name="Liu J."/>
            <person name="Shao H."/>
            <person name="Ye R."/>
            <person name="Li L."/>
            <person name="Wei W."/>
            <person name="Wang X."/>
            <person name="Wang C."/>
            <person name="Huo Q."/>
            <person name="Li W."/>
            <person name="Guo W."/>
            <person name="Chen H."/>
            <person name="Chen S."/>
            <person name="Zhou L."/>
            <person name="Zhou L."/>
            <person name="Ni X."/>
            <person name="Tian J."/>
            <person name="Zhou Y."/>
            <person name="Sheng Y."/>
            <person name="Liu T."/>
            <person name="Pan Y."/>
            <person name="Xia L."/>
            <person name="Li J."/>
            <person name="Zhao F."/>
            <person name="Cao W."/>
        </authorList>
    </citation>
    <scope>NUCLEOTIDE SEQUENCE</scope>
    <source>
        <strain evidence="4">Rsan-2018</strain>
        <tissue evidence="4">Larvae</tissue>
    </source>
</reference>
<dbReference type="VEuPathDB" id="VectorBase:RSAN_044800"/>
<dbReference type="Gene3D" id="3.60.10.10">
    <property type="entry name" value="Endonuclease/exonuclease/phosphatase"/>
    <property type="match status" value="1"/>
</dbReference>
<sequence length="1405" mass="155004">MATATVVTGYDPTSMQVLTMETSSADYVMPSENECLEDMVNTWKRKKAKSKPASLPQDAATARRPTDAACTSAPSPPAKQRKWRPRQTPRLSRDDYIVVLKPRVPCELRTSVPADRVGDAIRAYLGDQTTAQVQVWPIWDQIIVCSTTELPKAQKLLGDFQLPVGDQQLSVRGTILAARKLGDSAAAVVTFEGTKLPRFLFYHCVATYVRPYKKTVPACTRCATIGHRCAKCGTLAAEGLTDHDYHPKCLLCQGAHETGARGCTGKYRTFTPTSTPSPGPTPSPLHNKGARPKQPGSARPADTQEFPPLAASTAPPHVSSWAGVAAPGPLFPPPAAPPSPELAVLRKQNADLQRKIARALRRYPVPPSLPRRPRRPPPPKLSPQAAPTSNTPTPSVATAPFPVASLAPGAPQAPVPIDPTLLIEARVPRLEDLLLHHISTFSVQRIVAEVVQVIQAWAITQFKPKTSRSRSPSESSIGSAPRRRKESVPTPTLPGYCPYVGGTTTSLLVHKAYTAILIDLDLHLPYDYCMVSVLPQRRGQPSIHILNVYCPPHLSRVSFTQLFHQALCTAARQPLVIVGDFNAPSPHWGYHYEKTRGRQLKELISSLSLTLLTDPAHPTRSGFSVSRDTCFDLSLTRNIRDATWENFDETLSSDHFLLRIAFTPRQTMRHHWGQARLTDWTKFRSQPFPLIPNSGEYAAWASHALHTQRAHTQTLATTNVTPAIDPHLRHLWDARRGIIRRWRRNKLNRTVLSPLLFNLAMMNLPSLLHEVEGVHHALYADDITIWTNTGSPAQIEERLQQAALLVDTYAASCGLECSPTKSALLSVSRLPSPQIFLPSGPVPVVQDLRILGLYLSDALVRLWRKLKVSHSPQSPLPEHQGMDRKNKDTGSLKQLISPRYTRSVTNAYPTPGNNQGRSQTPSQMRSQSQWPTSGAVYGPSKSGLQPPRGMGPQFTRSALQATKMQEKGAYGQQYSLVNPPLSPVGMPARSCHSTASFSFRGQHSHVSDGSLTDSTSSSTTSSGHCCGCNVTSDADLIPPRSKRRLARSGDVEREKNFSWITCAPVVCGTLLVASMLLFGISTLVRSHRVAFSLAVTQHMQEAANPQHEEGTSPAEASTNGSHVQNKLFTEERKSEDTGKTDLTTTTEGATVPTTTPAPTIKAKTMAPGLKRKHTKRAIKTAPSPKRASRKSKGRGRKASKKRQAILLRQAVLPECSYAFYTFCRRAQHEFFYQPDTNTCHESNGVNVCARGRNRFATLEHCVHSCVSTNRPAEECFGKPMFTQCARRDVLSHWWYYDHSKCVPWSFPSGGCPANGSMVFATAKECEQRCRDPHNGPRCKRPGFVACGHHHLKYPYFAHLSSVDGRMRCYRSSLATLRRHQCLVGENRFPNFGTCAVTCRQKRPPY</sequence>
<feature type="compositionally biased region" description="Basic residues" evidence="1">
    <location>
        <begin position="1169"/>
        <end position="1178"/>
    </location>
</feature>